<comment type="caution">
    <text evidence="7">The sequence shown here is derived from an EMBL/GenBank/DDBJ whole genome shotgun (WGS) entry which is preliminary data.</text>
</comment>
<feature type="signal peptide" evidence="4">
    <location>
        <begin position="1"/>
        <end position="26"/>
    </location>
</feature>
<feature type="domain" description="Peptidase S33 tripeptidyl aminopeptidase-like C-terminal" evidence="6">
    <location>
        <begin position="432"/>
        <end position="516"/>
    </location>
</feature>
<name>A0A6N7W3W3_9ACTO</name>
<keyword evidence="2 4" id="KW-0732">Signal</keyword>
<dbReference type="Pfam" id="PF08386">
    <property type="entry name" value="Abhydrolase_4"/>
    <property type="match status" value="1"/>
</dbReference>
<dbReference type="Proteomes" id="UP000470875">
    <property type="component" value="Unassembled WGS sequence"/>
</dbReference>
<gene>
    <name evidence="7" type="ORF">FYJ24_00150</name>
</gene>
<comment type="similarity">
    <text evidence="1">Belongs to the peptidase S33 family.</text>
</comment>
<keyword evidence="3 7" id="KW-0378">Hydrolase</keyword>
<evidence type="ECO:0000259" key="6">
    <source>
        <dbReference type="Pfam" id="PF08386"/>
    </source>
</evidence>
<accession>A0A6N7W3W3</accession>
<feature type="domain" description="AB hydrolase-1" evidence="5">
    <location>
        <begin position="105"/>
        <end position="297"/>
    </location>
</feature>
<dbReference type="GO" id="GO:0016787">
    <property type="term" value="F:hydrolase activity"/>
    <property type="evidence" value="ECO:0007669"/>
    <property type="project" value="UniProtKB-KW"/>
</dbReference>
<dbReference type="InterPro" id="IPR051601">
    <property type="entry name" value="Serine_prot/Carboxylest_S33"/>
</dbReference>
<dbReference type="SUPFAM" id="SSF53474">
    <property type="entry name" value="alpha/beta-Hydrolases"/>
    <property type="match status" value="1"/>
</dbReference>
<dbReference type="Gene3D" id="3.40.50.1820">
    <property type="entry name" value="alpha/beta hydrolase"/>
    <property type="match status" value="1"/>
</dbReference>
<feature type="chain" id="PRO_5026842145" evidence="4">
    <location>
        <begin position="27"/>
        <end position="522"/>
    </location>
</feature>
<evidence type="ECO:0000256" key="3">
    <source>
        <dbReference type="ARBA" id="ARBA00022801"/>
    </source>
</evidence>
<reference evidence="7 8" key="1">
    <citation type="submission" date="2019-08" db="EMBL/GenBank/DDBJ databases">
        <title>In-depth cultivation of the pig gut microbiome towards novel bacterial diversity and tailored functional studies.</title>
        <authorList>
            <person name="Wylensek D."/>
            <person name="Hitch T.C.A."/>
            <person name="Clavel T."/>
        </authorList>
    </citation>
    <scope>NUCLEOTIDE SEQUENCE [LARGE SCALE GENOMIC DNA]</scope>
    <source>
        <strain evidence="7 8">WB03_NA08</strain>
    </source>
</reference>
<evidence type="ECO:0000313" key="7">
    <source>
        <dbReference type="EMBL" id="MSS83203.1"/>
    </source>
</evidence>
<dbReference type="Pfam" id="PF00561">
    <property type="entry name" value="Abhydrolase_1"/>
    <property type="match status" value="1"/>
</dbReference>
<dbReference type="InterPro" id="IPR000073">
    <property type="entry name" value="AB_hydrolase_1"/>
</dbReference>
<evidence type="ECO:0000256" key="4">
    <source>
        <dbReference type="SAM" id="SignalP"/>
    </source>
</evidence>
<evidence type="ECO:0000259" key="5">
    <source>
        <dbReference type="Pfam" id="PF00561"/>
    </source>
</evidence>
<evidence type="ECO:0000256" key="2">
    <source>
        <dbReference type="ARBA" id="ARBA00022729"/>
    </source>
</evidence>
<dbReference type="EMBL" id="VULO01000001">
    <property type="protein sequence ID" value="MSS83203.1"/>
    <property type="molecule type" value="Genomic_DNA"/>
</dbReference>
<keyword evidence="8" id="KW-1185">Reference proteome</keyword>
<dbReference type="InterPro" id="IPR029058">
    <property type="entry name" value="AB_hydrolase_fold"/>
</dbReference>
<proteinExistence type="inferred from homology"/>
<protein>
    <submittedName>
        <fullName evidence="7">Alpha/beta hydrolase</fullName>
    </submittedName>
</protein>
<dbReference type="PANTHER" id="PTHR43248">
    <property type="entry name" value="2-SUCCINYL-6-HYDROXY-2,4-CYCLOHEXADIENE-1-CARBOXYLATE SYNTHASE"/>
    <property type="match status" value="1"/>
</dbReference>
<sequence>MKSRQSAGLLLAAGFVLTACTPSIPAAVEQSRPSAVEPLTDPFAQTISWEPCEGPQVTTSPLPAPEDLENYQCATIAAPMNWNDLNSDPINLAIARYTGAGEDAPPLFFNLGGPGGDAVNSLSVFVEQMLPEEISEHYQIVAMDPRGVGESTPIRCRTDEELDQDLAGDDIDDPADLPIDERMALYRQEMADFAAQCEERNGDIVGFVDTFSAAQDFEMLRQLMGADSFDYVGYSYGTALGAVYADTFPDKVGRMVLDGALDPATDSNTLVALQARGMEESLYHWIEWCHQQSSCPLDPGLEPSKKQIKEFLTQLDEAPLKTNDPERPLTASLARTGIIGSLYSAESYPLLLQGMQMALNGNGTILLLLADYYNGREDDGSYSNSQDAFTVINALDMEPVGTVDEWGAQAEQLREELPVLGEDFGFSSAGLEGWPIQPQQRRTHVTAPGSAPIVVVGTTHDPATPYVMAESLAESLENAVLITVDDWNHGAYTQSGQECVQKAVSAYLLEGTVPAPLTCPGT</sequence>
<dbReference type="InterPro" id="IPR013595">
    <property type="entry name" value="Pept_S33_TAP-like_C"/>
</dbReference>
<dbReference type="PANTHER" id="PTHR43248:SF29">
    <property type="entry name" value="TRIPEPTIDYL AMINOPEPTIDASE"/>
    <property type="match status" value="1"/>
</dbReference>
<evidence type="ECO:0000313" key="8">
    <source>
        <dbReference type="Proteomes" id="UP000470875"/>
    </source>
</evidence>
<dbReference type="AlphaFoldDB" id="A0A6N7W3W3"/>
<dbReference type="PROSITE" id="PS51257">
    <property type="entry name" value="PROKAR_LIPOPROTEIN"/>
    <property type="match status" value="1"/>
</dbReference>
<organism evidence="7 8">
    <name type="scientific">Scrofimicrobium canadense</name>
    <dbReference type="NCBI Taxonomy" id="2652290"/>
    <lineage>
        <taxon>Bacteria</taxon>
        <taxon>Bacillati</taxon>
        <taxon>Actinomycetota</taxon>
        <taxon>Actinomycetes</taxon>
        <taxon>Actinomycetales</taxon>
        <taxon>Actinomycetaceae</taxon>
        <taxon>Scrofimicrobium</taxon>
    </lineage>
</organism>
<evidence type="ECO:0000256" key="1">
    <source>
        <dbReference type="ARBA" id="ARBA00010088"/>
    </source>
</evidence>
<dbReference type="RefSeq" id="WP_154542501.1">
    <property type="nucleotide sequence ID" value="NZ_VULO01000001.1"/>
</dbReference>